<protein>
    <submittedName>
        <fullName evidence="1">Uncharacterized protein</fullName>
    </submittedName>
</protein>
<accession>A0A1M6IIB2</accession>
<dbReference type="EMBL" id="FQYT01000018">
    <property type="protein sequence ID" value="SHJ34165.1"/>
    <property type="molecule type" value="Genomic_DNA"/>
</dbReference>
<keyword evidence="2" id="KW-1185">Reference proteome</keyword>
<sequence length="81" mass="9707">MEDKEFLTEEEQFRKVLSKKEIERIQDPALRELRMNFWQEKYKIALDTKIITSDALLEEAMAKIAKEEETALAEYKKKLNK</sequence>
<dbReference type="AlphaFoldDB" id="A0A1M6IIB2"/>
<gene>
    <name evidence="1" type="ORF">SAMN02745691_01787</name>
</gene>
<organism evidence="1 2">
    <name type="scientific">Parasporobacterium paucivorans DSM 15970</name>
    <dbReference type="NCBI Taxonomy" id="1122934"/>
    <lineage>
        <taxon>Bacteria</taxon>
        <taxon>Bacillati</taxon>
        <taxon>Bacillota</taxon>
        <taxon>Clostridia</taxon>
        <taxon>Lachnospirales</taxon>
        <taxon>Lachnospiraceae</taxon>
        <taxon>Parasporobacterium</taxon>
    </lineage>
</organism>
<dbReference type="RefSeq" id="WP_073994072.1">
    <property type="nucleotide sequence ID" value="NZ_FQYT01000018.1"/>
</dbReference>
<evidence type="ECO:0000313" key="2">
    <source>
        <dbReference type="Proteomes" id="UP000184342"/>
    </source>
</evidence>
<evidence type="ECO:0000313" key="1">
    <source>
        <dbReference type="EMBL" id="SHJ34165.1"/>
    </source>
</evidence>
<name>A0A1M6IIB2_9FIRM</name>
<dbReference type="Proteomes" id="UP000184342">
    <property type="component" value="Unassembled WGS sequence"/>
</dbReference>
<dbReference type="OrthoDB" id="2086661at2"/>
<proteinExistence type="predicted"/>
<reference evidence="1 2" key="1">
    <citation type="submission" date="2016-11" db="EMBL/GenBank/DDBJ databases">
        <authorList>
            <person name="Jaros S."/>
            <person name="Januszkiewicz K."/>
            <person name="Wedrychowicz H."/>
        </authorList>
    </citation>
    <scope>NUCLEOTIDE SEQUENCE [LARGE SCALE GENOMIC DNA]</scope>
    <source>
        <strain evidence="1 2">DSM 15970</strain>
    </source>
</reference>